<accession>A0A2N9I7R0</accession>
<feature type="compositionally biased region" description="Basic and acidic residues" evidence="1">
    <location>
        <begin position="76"/>
        <end position="88"/>
    </location>
</feature>
<protein>
    <submittedName>
        <fullName evidence="2">Uncharacterized protein</fullName>
    </submittedName>
</protein>
<sequence>MVAGSKESWSLKSQELAHHHHAPRMTVMRESRWESQRLFLPCLANFEPVRSLPEVRFALYKGHFARNHLGESPGRSGDRRFRVNEQKPTRNPRTGPEVKSGTKAGLKRKHLIRFNQDRPPASRMAREPRTRLDSQEPALKPWLNSETGKCKDDSGMPRRRTPWYTGAKFFKRILKNFEKK</sequence>
<organism evidence="2">
    <name type="scientific">Fagus sylvatica</name>
    <name type="common">Beechnut</name>
    <dbReference type="NCBI Taxonomy" id="28930"/>
    <lineage>
        <taxon>Eukaryota</taxon>
        <taxon>Viridiplantae</taxon>
        <taxon>Streptophyta</taxon>
        <taxon>Embryophyta</taxon>
        <taxon>Tracheophyta</taxon>
        <taxon>Spermatophyta</taxon>
        <taxon>Magnoliopsida</taxon>
        <taxon>eudicotyledons</taxon>
        <taxon>Gunneridae</taxon>
        <taxon>Pentapetalae</taxon>
        <taxon>rosids</taxon>
        <taxon>fabids</taxon>
        <taxon>Fagales</taxon>
        <taxon>Fagaceae</taxon>
        <taxon>Fagus</taxon>
    </lineage>
</organism>
<dbReference type="EMBL" id="OIVN01005062">
    <property type="protein sequence ID" value="SPD20692.1"/>
    <property type="molecule type" value="Genomic_DNA"/>
</dbReference>
<gene>
    <name evidence="2" type="ORF">FSB_LOCUS48574</name>
</gene>
<feature type="region of interest" description="Disordered" evidence="1">
    <location>
        <begin position="67"/>
        <end position="104"/>
    </location>
</feature>
<feature type="region of interest" description="Disordered" evidence="1">
    <location>
        <begin position="140"/>
        <end position="162"/>
    </location>
</feature>
<feature type="region of interest" description="Disordered" evidence="1">
    <location>
        <begin position="1"/>
        <end position="24"/>
    </location>
</feature>
<reference evidence="2" key="1">
    <citation type="submission" date="2018-02" db="EMBL/GenBank/DDBJ databases">
        <authorList>
            <person name="Cohen D.B."/>
            <person name="Kent A.D."/>
        </authorList>
    </citation>
    <scope>NUCLEOTIDE SEQUENCE</scope>
</reference>
<dbReference type="AlphaFoldDB" id="A0A2N9I7R0"/>
<name>A0A2N9I7R0_FAGSY</name>
<evidence type="ECO:0000313" key="2">
    <source>
        <dbReference type="EMBL" id="SPD20692.1"/>
    </source>
</evidence>
<proteinExistence type="predicted"/>
<evidence type="ECO:0000256" key="1">
    <source>
        <dbReference type="SAM" id="MobiDB-lite"/>
    </source>
</evidence>